<dbReference type="EMBL" id="BRYA01000307">
    <property type="protein sequence ID" value="GMI46607.1"/>
    <property type="molecule type" value="Genomic_DNA"/>
</dbReference>
<dbReference type="Pfam" id="PF09507">
    <property type="entry name" value="CDC27"/>
    <property type="match status" value="1"/>
</dbReference>
<keyword evidence="3" id="KW-1185">Reference proteome</keyword>
<feature type="region of interest" description="Disordered" evidence="1">
    <location>
        <begin position="389"/>
        <end position="436"/>
    </location>
</feature>
<gene>
    <name evidence="2" type="ORF">TrCOL_g6952</name>
</gene>
<comment type="caution">
    <text evidence="2">The sequence shown here is derived from an EMBL/GenBank/DDBJ whole genome shotgun (WGS) entry which is preliminary data.</text>
</comment>
<feature type="compositionally biased region" description="Acidic residues" evidence="1">
    <location>
        <begin position="271"/>
        <end position="289"/>
    </location>
</feature>
<feature type="compositionally biased region" description="Basic and acidic residues" evidence="1">
    <location>
        <begin position="216"/>
        <end position="239"/>
    </location>
</feature>
<proteinExistence type="predicted"/>
<protein>
    <recommendedName>
        <fullName evidence="4">DNA polymerase delta subunit 3</fullName>
    </recommendedName>
</protein>
<organism evidence="2 3">
    <name type="scientific">Triparma columacea</name>
    <dbReference type="NCBI Taxonomy" id="722753"/>
    <lineage>
        <taxon>Eukaryota</taxon>
        <taxon>Sar</taxon>
        <taxon>Stramenopiles</taxon>
        <taxon>Ochrophyta</taxon>
        <taxon>Bolidophyceae</taxon>
        <taxon>Parmales</taxon>
        <taxon>Triparmaceae</taxon>
        <taxon>Triparma</taxon>
    </lineage>
</organism>
<accession>A0A9W7GME6</accession>
<reference evidence="3" key="1">
    <citation type="journal article" date="2023" name="Commun. Biol.">
        <title>Genome analysis of Parmales, the sister group of diatoms, reveals the evolutionary specialization of diatoms from phago-mixotrophs to photoautotrophs.</title>
        <authorList>
            <person name="Ban H."/>
            <person name="Sato S."/>
            <person name="Yoshikawa S."/>
            <person name="Yamada K."/>
            <person name="Nakamura Y."/>
            <person name="Ichinomiya M."/>
            <person name="Sato N."/>
            <person name="Blanc-Mathieu R."/>
            <person name="Endo H."/>
            <person name="Kuwata A."/>
            <person name="Ogata H."/>
        </authorList>
    </citation>
    <scope>NUCLEOTIDE SEQUENCE [LARGE SCALE GENOMIC DNA]</scope>
</reference>
<feature type="compositionally biased region" description="Acidic residues" evidence="1">
    <location>
        <begin position="240"/>
        <end position="251"/>
    </location>
</feature>
<name>A0A9W7GME6_9STRA</name>
<dbReference type="GO" id="GO:0006260">
    <property type="term" value="P:DNA replication"/>
    <property type="evidence" value="ECO:0007669"/>
    <property type="project" value="InterPro"/>
</dbReference>
<evidence type="ECO:0000313" key="3">
    <source>
        <dbReference type="Proteomes" id="UP001165065"/>
    </source>
</evidence>
<dbReference type="OrthoDB" id="10452097at2759"/>
<dbReference type="Proteomes" id="UP001165065">
    <property type="component" value="Unassembled WGS sequence"/>
</dbReference>
<feature type="compositionally biased region" description="Low complexity" evidence="1">
    <location>
        <begin position="136"/>
        <end position="145"/>
    </location>
</feature>
<feature type="region of interest" description="Disordered" evidence="1">
    <location>
        <begin position="174"/>
        <end position="326"/>
    </location>
</feature>
<feature type="region of interest" description="Disordered" evidence="1">
    <location>
        <begin position="125"/>
        <end position="160"/>
    </location>
</feature>
<sequence length="436" mass="47488">MACTMLPQEELKAYESQLMDSSDVLTSRQIAMAHALPLKSAVNVLSELLSSNPDLQRLYLTTKREDGGRMKFSLTESKETGENVLSSVLHSLCGSKGTKALDVMSLTTTSVRASNCNNIKADVKRVERKRKGGSVQGAQQGAAAGERSDGHMSLKSNPFGQKRVKVSAANFFGGGEAGAKKEEKKKSVFDSNPKAPKPKKSVFATTKTKAKKGKKEKVVEQEKEVKLGKDEMSKRKVLDSDSEDEDEEDDGTGFMEVGEKLPPPPAKAKDEDDGEEEFVGDDESDNEEKQEEKAKEDEGEADGSTQSPENKTKKKRTKKDEKFNEFGEEIVKEKVVGAMDKAFGGGGTADVGVTDGAAAGGKRRVVKKRFVEKTEMDANGYIHTTTVEEEYSDYEEGTPPKKKKEETIVQRSSGVGGGAKKEKKQKGLMGFFGKKK</sequence>
<dbReference type="AlphaFoldDB" id="A0A9W7GME6"/>
<evidence type="ECO:0008006" key="4">
    <source>
        <dbReference type="Google" id="ProtNLM"/>
    </source>
</evidence>
<feature type="compositionally biased region" description="Basic and acidic residues" evidence="1">
    <location>
        <begin position="178"/>
        <end position="188"/>
    </location>
</feature>
<dbReference type="InterPro" id="IPR019038">
    <property type="entry name" value="POLD3"/>
</dbReference>
<dbReference type="GO" id="GO:0043625">
    <property type="term" value="C:delta DNA polymerase complex"/>
    <property type="evidence" value="ECO:0007669"/>
    <property type="project" value="InterPro"/>
</dbReference>
<feature type="region of interest" description="Disordered" evidence="1">
    <location>
        <begin position="343"/>
        <end position="363"/>
    </location>
</feature>
<evidence type="ECO:0000256" key="1">
    <source>
        <dbReference type="SAM" id="MobiDB-lite"/>
    </source>
</evidence>
<evidence type="ECO:0000313" key="2">
    <source>
        <dbReference type="EMBL" id="GMI46607.1"/>
    </source>
</evidence>